<sequence length="368" mass="39981">MAEHHQPGSSAASAVTGDGQAAAHEKLQRLEMLLIRINAAVEVSEKNAAVGNSHLVRRRDALKEAASEGDEVLAFFARRAVTRNSYAGLGDASSSAAAGSLLFTWSALSPAMAHGVLRNSSKNTLFSDDDKKRLDTAVEKLEQLSPDVGEFIRLLQIEILPKIKQTWPLTRKRAPPLYLLPPPNMEAGTTPRGHDRLSGFYVGRRQPWGLLGRIEEEIWDEISSETHGEAPRRPAGAPWIGGSPDHEDYMAWAALLWRLSALVVGGRIDWAVNMMWGKGMNMGEGGGSGALAQWAAVLTDADRRGCAVLLGANRCLTKCSCYEPPLRCGLGRARDQVHRLVRGLEILAGDVESFGGLAVMCPWDFSIR</sequence>
<dbReference type="PANTHER" id="PTHR33377:SF56">
    <property type="entry name" value="RX N-TERMINAL DOMAIN-CONTAINING PROTEIN"/>
    <property type="match status" value="1"/>
</dbReference>
<name>A0ABC8Y8H6_9POAL</name>
<evidence type="ECO:0000256" key="1">
    <source>
        <dbReference type="SAM" id="MobiDB-lite"/>
    </source>
</evidence>
<gene>
    <name evidence="2" type="ORF">URODEC1_LOCUS30128</name>
</gene>
<protein>
    <submittedName>
        <fullName evidence="2">Uncharacterized protein</fullName>
    </submittedName>
</protein>
<keyword evidence="3" id="KW-1185">Reference proteome</keyword>
<reference evidence="3" key="1">
    <citation type="submission" date="2024-06" db="EMBL/GenBank/DDBJ databases">
        <authorList>
            <person name="Ryan C."/>
        </authorList>
    </citation>
    <scope>NUCLEOTIDE SEQUENCE [LARGE SCALE GENOMIC DNA]</scope>
</reference>
<accession>A0ABC8Y8H6</accession>
<dbReference type="EMBL" id="OZ075125">
    <property type="protein sequence ID" value="CAL4936779.1"/>
    <property type="molecule type" value="Genomic_DNA"/>
</dbReference>
<evidence type="ECO:0000313" key="2">
    <source>
        <dbReference type="EMBL" id="CAL4936779.1"/>
    </source>
</evidence>
<dbReference type="Proteomes" id="UP001497457">
    <property type="component" value="Chromosome 15b"/>
</dbReference>
<reference evidence="2 3" key="2">
    <citation type="submission" date="2024-10" db="EMBL/GenBank/DDBJ databases">
        <authorList>
            <person name="Ryan C."/>
        </authorList>
    </citation>
    <scope>NUCLEOTIDE SEQUENCE [LARGE SCALE GENOMIC DNA]</scope>
</reference>
<organism evidence="2 3">
    <name type="scientific">Urochloa decumbens</name>
    <dbReference type="NCBI Taxonomy" id="240449"/>
    <lineage>
        <taxon>Eukaryota</taxon>
        <taxon>Viridiplantae</taxon>
        <taxon>Streptophyta</taxon>
        <taxon>Embryophyta</taxon>
        <taxon>Tracheophyta</taxon>
        <taxon>Spermatophyta</taxon>
        <taxon>Magnoliopsida</taxon>
        <taxon>Liliopsida</taxon>
        <taxon>Poales</taxon>
        <taxon>Poaceae</taxon>
        <taxon>PACMAD clade</taxon>
        <taxon>Panicoideae</taxon>
        <taxon>Panicodae</taxon>
        <taxon>Paniceae</taxon>
        <taxon>Melinidinae</taxon>
        <taxon>Urochloa</taxon>
    </lineage>
</organism>
<proteinExistence type="predicted"/>
<dbReference type="PANTHER" id="PTHR33377">
    <property type="entry name" value="OS10G0134700 PROTEIN-RELATED"/>
    <property type="match status" value="1"/>
</dbReference>
<feature type="region of interest" description="Disordered" evidence="1">
    <location>
        <begin position="1"/>
        <end position="20"/>
    </location>
</feature>
<dbReference type="AlphaFoldDB" id="A0ABC8Y8H6"/>
<evidence type="ECO:0000313" key="3">
    <source>
        <dbReference type="Proteomes" id="UP001497457"/>
    </source>
</evidence>